<protein>
    <recommendedName>
        <fullName evidence="1">UDP-glucose/GDP-mannose dehydrogenase dimerisation domain-containing protein</fullName>
    </recommendedName>
</protein>
<reference evidence="2" key="1">
    <citation type="journal article" date="2014" name="Front. Microbiol.">
        <title>High frequency of phylogenetically diverse reductive dehalogenase-homologous genes in deep subseafloor sedimentary metagenomes.</title>
        <authorList>
            <person name="Kawai M."/>
            <person name="Futagami T."/>
            <person name="Toyoda A."/>
            <person name="Takaki Y."/>
            <person name="Nishi S."/>
            <person name="Hori S."/>
            <person name="Arai W."/>
            <person name="Tsubouchi T."/>
            <person name="Morono Y."/>
            <person name="Uchiyama I."/>
            <person name="Ito T."/>
            <person name="Fujiyama A."/>
            <person name="Inagaki F."/>
            <person name="Takami H."/>
        </authorList>
    </citation>
    <scope>NUCLEOTIDE SEQUENCE</scope>
    <source>
        <strain evidence="2">Expedition CK06-06</strain>
    </source>
</reference>
<gene>
    <name evidence="2" type="ORF">S06H3_64981</name>
</gene>
<dbReference type="InterPro" id="IPR014026">
    <property type="entry name" value="UDP-Glc/GDP-Man_DH_dimer"/>
</dbReference>
<dbReference type="Gene3D" id="1.20.5.100">
    <property type="entry name" value="Cytochrome c1, transmembrane anchor, C-terminal"/>
    <property type="match status" value="1"/>
</dbReference>
<comment type="caution">
    <text evidence="2">The sequence shown here is derived from an EMBL/GenBank/DDBJ whole genome shotgun (WGS) entry which is preliminary data.</text>
</comment>
<dbReference type="Pfam" id="PF00984">
    <property type="entry name" value="UDPG_MGDP_dh"/>
    <property type="match status" value="1"/>
</dbReference>
<feature type="domain" description="UDP-glucose/GDP-mannose dehydrogenase dimerisation" evidence="1">
    <location>
        <begin position="72"/>
        <end position="104"/>
    </location>
</feature>
<evidence type="ECO:0000259" key="1">
    <source>
        <dbReference type="Pfam" id="PF00984"/>
    </source>
</evidence>
<feature type="non-terminal residue" evidence="2">
    <location>
        <position position="1"/>
    </location>
</feature>
<name>X1S9G5_9ZZZZ</name>
<dbReference type="PANTHER" id="PTHR43750">
    <property type="entry name" value="UDP-GLUCOSE 6-DEHYDROGENASE TUAD"/>
    <property type="match status" value="1"/>
</dbReference>
<dbReference type="GO" id="GO:0016616">
    <property type="term" value="F:oxidoreductase activity, acting on the CH-OH group of donors, NAD or NADP as acceptor"/>
    <property type="evidence" value="ECO:0007669"/>
    <property type="project" value="InterPro"/>
</dbReference>
<dbReference type="InterPro" id="IPR008927">
    <property type="entry name" value="6-PGluconate_DH-like_C_sf"/>
</dbReference>
<organism evidence="2">
    <name type="scientific">marine sediment metagenome</name>
    <dbReference type="NCBI Taxonomy" id="412755"/>
    <lineage>
        <taxon>unclassified sequences</taxon>
        <taxon>metagenomes</taxon>
        <taxon>ecological metagenomes</taxon>
    </lineage>
</organism>
<dbReference type="SUPFAM" id="SSF48179">
    <property type="entry name" value="6-phosphogluconate dehydrogenase C-terminal domain-like"/>
    <property type="match status" value="1"/>
</dbReference>
<evidence type="ECO:0000313" key="2">
    <source>
        <dbReference type="EMBL" id="GAI64419.1"/>
    </source>
</evidence>
<dbReference type="GO" id="GO:0051287">
    <property type="term" value="F:NAD binding"/>
    <property type="evidence" value="ECO:0007669"/>
    <property type="project" value="InterPro"/>
</dbReference>
<feature type="non-terminal residue" evidence="2">
    <location>
        <position position="107"/>
    </location>
</feature>
<dbReference type="Gene3D" id="3.40.50.720">
    <property type="entry name" value="NAD(P)-binding Rossmann-like Domain"/>
    <property type="match status" value="1"/>
</dbReference>
<dbReference type="EMBL" id="BARV01043573">
    <property type="protein sequence ID" value="GAI64419.1"/>
    <property type="molecule type" value="Genomic_DNA"/>
</dbReference>
<sequence>SSYNVGSFREGLLEIRAEQTEFLRGHLAFYDVLNPYRIIIGADTPWVGQYLGQFYQSRLGNKIPVVVTDSVTAEVIKYASNSFLAMKISFAEELRELCQKLGVEYGM</sequence>
<proteinExistence type="predicted"/>
<dbReference type="PANTHER" id="PTHR43750:SF3">
    <property type="entry name" value="UDP-GLUCOSE 6-DEHYDROGENASE TUAD"/>
    <property type="match status" value="1"/>
</dbReference>
<dbReference type="AlphaFoldDB" id="X1S9G5"/>
<accession>X1S9G5</accession>